<dbReference type="GO" id="GO:0005886">
    <property type="term" value="C:plasma membrane"/>
    <property type="evidence" value="ECO:0007669"/>
    <property type="project" value="TreeGrafter"/>
</dbReference>
<evidence type="ECO:0000256" key="1">
    <source>
        <dbReference type="ARBA" id="ARBA00022679"/>
    </source>
</evidence>
<dbReference type="EMBL" id="PSPG01000004">
    <property type="protein sequence ID" value="PXF22009.1"/>
    <property type="molecule type" value="Genomic_DNA"/>
</dbReference>
<dbReference type="PANTHER" id="PTHR10434:SF11">
    <property type="entry name" value="1-ACYL-SN-GLYCEROL-3-PHOSPHATE ACYLTRANSFERASE"/>
    <property type="match status" value="1"/>
</dbReference>
<dbReference type="InterPro" id="IPR002123">
    <property type="entry name" value="Plipid/glycerol_acylTrfase"/>
</dbReference>
<sequence length="323" mass="35284">MMFRSQLSSPHSPTTAGAVVGMASNATMSKPAMHLFRTITGNRNSPSSLASARETIKRVTSGPVAMASLSEASLQSLSGAVGLEGTGRPFKTPLLYYLVIGALVTPIRSFTDVRFHGLGRIPSSGPAIIVCNHISIFDGIFKTQAVRRPVHYLSKKENFVNPFLRFVMTSTGQIKTSRQTGASDAMARAVDVLDAGIPIGIFPEGTRSRKTEPPYLQRGKTGAARLAARFPHVPIVPMVMIGTREMMIPEKKLIKPWKRVEVNIDEPITFAQWVADPEGGGLSDDDVATLMLLGEDERRDRMGALYRRFTDQLMETLRRMGAP</sequence>
<gene>
    <name evidence="4" type="ORF">CXX69_02575</name>
</gene>
<dbReference type="GO" id="GO:0003841">
    <property type="term" value="F:1-acylglycerol-3-phosphate O-acyltransferase activity"/>
    <property type="evidence" value="ECO:0007669"/>
    <property type="project" value="TreeGrafter"/>
</dbReference>
<feature type="domain" description="Phospholipid/glycerol acyltransferase" evidence="3">
    <location>
        <begin position="127"/>
        <end position="243"/>
    </location>
</feature>
<dbReference type="SUPFAM" id="SSF69593">
    <property type="entry name" value="Glycerol-3-phosphate (1)-acyltransferase"/>
    <property type="match status" value="1"/>
</dbReference>
<evidence type="ECO:0000259" key="3">
    <source>
        <dbReference type="SMART" id="SM00563"/>
    </source>
</evidence>
<dbReference type="CDD" id="cd07989">
    <property type="entry name" value="LPLAT_AGPAT-like"/>
    <property type="match status" value="1"/>
</dbReference>
<proteinExistence type="predicted"/>
<evidence type="ECO:0000313" key="4">
    <source>
        <dbReference type="EMBL" id="PXF22009.1"/>
    </source>
</evidence>
<evidence type="ECO:0000313" key="5">
    <source>
        <dbReference type="Proteomes" id="UP000248161"/>
    </source>
</evidence>
<keyword evidence="1" id="KW-0808">Transferase</keyword>
<evidence type="ECO:0000256" key="2">
    <source>
        <dbReference type="ARBA" id="ARBA00023315"/>
    </source>
</evidence>
<name>A0A2V3HT77_9ARCH</name>
<dbReference type="SMART" id="SM00563">
    <property type="entry name" value="PlsC"/>
    <property type="match status" value="1"/>
</dbReference>
<keyword evidence="2" id="KW-0012">Acyltransferase</keyword>
<reference evidence="4 5" key="1">
    <citation type="journal article" date="2015" name="Nat. Commun.">
        <title>Genomic and transcriptomic evidence for scavenging of diverse organic compounds by widespread deep-sea archaea.</title>
        <authorList>
            <person name="Li M."/>
            <person name="Baker B.J."/>
            <person name="Anantharaman K."/>
            <person name="Jain S."/>
            <person name="Breier J.A."/>
            <person name="Dick G.J."/>
        </authorList>
    </citation>
    <scope>NUCLEOTIDE SEQUENCE [LARGE SCALE GENOMIC DNA]</scope>
    <source>
        <strain evidence="4">Cayman_51_deep</strain>
    </source>
</reference>
<accession>A0A2V3HT77</accession>
<dbReference type="Proteomes" id="UP000248161">
    <property type="component" value="Unassembled WGS sequence"/>
</dbReference>
<dbReference type="PANTHER" id="PTHR10434">
    <property type="entry name" value="1-ACYL-SN-GLYCEROL-3-PHOSPHATE ACYLTRANSFERASE"/>
    <property type="match status" value="1"/>
</dbReference>
<dbReference type="AlphaFoldDB" id="A0A2V3HT77"/>
<comment type="caution">
    <text evidence="4">The sequence shown here is derived from an EMBL/GenBank/DDBJ whole genome shotgun (WGS) entry which is preliminary data.</text>
</comment>
<protein>
    <recommendedName>
        <fullName evidence="3">Phospholipid/glycerol acyltransferase domain-containing protein</fullName>
    </recommendedName>
</protein>
<dbReference type="GO" id="GO:0006654">
    <property type="term" value="P:phosphatidic acid biosynthetic process"/>
    <property type="evidence" value="ECO:0007669"/>
    <property type="project" value="TreeGrafter"/>
</dbReference>
<organism evidence="4 5">
    <name type="scientific">Candidatus Thalassarchaeum betae</name>
    <dbReference type="NCBI Taxonomy" id="2599289"/>
    <lineage>
        <taxon>Archaea</taxon>
        <taxon>Methanobacteriati</taxon>
        <taxon>Thermoplasmatota</taxon>
        <taxon>Candidatus Poseidoniia</taxon>
        <taxon>Candidatus Poseidoniales</taxon>
        <taxon>Candidatus Thalassarchaeaceae</taxon>
        <taxon>Candidatus Thalassarchaeum</taxon>
    </lineage>
</organism>
<dbReference type="Pfam" id="PF01553">
    <property type="entry name" value="Acyltransferase"/>
    <property type="match status" value="1"/>
</dbReference>